<dbReference type="GO" id="GO:0005737">
    <property type="term" value="C:cytoplasm"/>
    <property type="evidence" value="ECO:0007669"/>
    <property type="project" value="UniProtKB-SubCell"/>
</dbReference>
<dbReference type="GO" id="GO:0030145">
    <property type="term" value="F:manganese ion binding"/>
    <property type="evidence" value="ECO:0007669"/>
    <property type="project" value="UniProtKB-UniRule"/>
</dbReference>
<evidence type="ECO:0000256" key="10">
    <source>
        <dbReference type="ARBA" id="ARBA00022723"/>
    </source>
</evidence>
<dbReference type="NCBIfam" id="NF000595">
    <property type="entry name" value="PRK00015.1-3"/>
    <property type="match status" value="1"/>
</dbReference>
<comment type="subcellular location">
    <subcellularLocation>
        <location evidence="4 14">Cytoplasm</location>
    </subcellularLocation>
</comment>
<dbReference type="InterPro" id="IPR022898">
    <property type="entry name" value="RNase_HII"/>
</dbReference>
<evidence type="ECO:0000313" key="18">
    <source>
        <dbReference type="EMBL" id="NYY95126.1"/>
    </source>
</evidence>
<evidence type="ECO:0000256" key="6">
    <source>
        <dbReference type="ARBA" id="ARBA00012180"/>
    </source>
</evidence>
<feature type="binding site" evidence="14 15">
    <location>
        <position position="80"/>
    </location>
    <ligand>
        <name>a divalent metal cation</name>
        <dbReference type="ChEBI" id="CHEBI:60240"/>
    </ligand>
</feature>
<dbReference type="GO" id="GO:0032299">
    <property type="term" value="C:ribonuclease H2 complex"/>
    <property type="evidence" value="ECO:0007669"/>
    <property type="project" value="TreeGrafter"/>
</dbReference>
<dbReference type="InterPro" id="IPR024567">
    <property type="entry name" value="RNase_HII/HIII_dom"/>
</dbReference>
<keyword evidence="9 14" id="KW-0540">Nuclease</keyword>
<comment type="cofactor">
    <cofactor evidence="2">
        <name>Mg(2+)</name>
        <dbReference type="ChEBI" id="CHEBI:18420"/>
    </cofactor>
</comment>
<dbReference type="PANTHER" id="PTHR10954">
    <property type="entry name" value="RIBONUCLEASE H2 SUBUNIT A"/>
    <property type="match status" value="1"/>
</dbReference>
<evidence type="ECO:0000256" key="8">
    <source>
        <dbReference type="ARBA" id="ARBA00022490"/>
    </source>
</evidence>
<reference evidence="19 20" key="1">
    <citation type="journal article" date="2017" name="Syst. Appl. Microbiol.">
        <title>Soybeans inoculated with root zone soils of Canadian native legumes harbour diverse and novel Bradyrhizobium spp. that possess agricultural potential.</title>
        <authorList>
            <person name="Bromfield E.S.P."/>
            <person name="Cloutier S."/>
            <person name="Tambong J.T."/>
            <person name="Tran Thi T.V."/>
        </authorList>
    </citation>
    <scope>NUCLEOTIDE SEQUENCE [LARGE SCALE GENOMIC DNA]</scope>
    <source>
        <strain evidence="19 20">323S2</strain>
    </source>
</reference>
<gene>
    <name evidence="14" type="primary">rnhB</name>
    <name evidence="19" type="ORF">G6321_00024190</name>
    <name evidence="18" type="ORF">G6321_44010</name>
</gene>
<dbReference type="EMBL" id="CP088280">
    <property type="protein sequence ID" value="UGX98057.1"/>
    <property type="molecule type" value="Genomic_DNA"/>
</dbReference>
<evidence type="ECO:0000256" key="9">
    <source>
        <dbReference type="ARBA" id="ARBA00022722"/>
    </source>
</evidence>
<evidence type="ECO:0000256" key="3">
    <source>
        <dbReference type="ARBA" id="ARBA00004065"/>
    </source>
</evidence>
<dbReference type="GO" id="GO:0003723">
    <property type="term" value="F:RNA binding"/>
    <property type="evidence" value="ECO:0007669"/>
    <property type="project" value="UniProtKB-UniRule"/>
</dbReference>
<evidence type="ECO:0000256" key="4">
    <source>
        <dbReference type="ARBA" id="ARBA00004496"/>
    </source>
</evidence>
<evidence type="ECO:0000256" key="14">
    <source>
        <dbReference type="HAMAP-Rule" id="MF_00052"/>
    </source>
</evidence>
<comment type="cofactor">
    <cofactor evidence="14 15">
        <name>Mn(2+)</name>
        <dbReference type="ChEBI" id="CHEBI:29035"/>
    </cofactor>
    <cofactor evidence="14 15">
        <name>Mg(2+)</name>
        <dbReference type="ChEBI" id="CHEBI:18420"/>
    </cofactor>
    <text evidence="14 15">Manganese or magnesium. Binds 1 divalent metal ion per monomer in the absence of substrate. May bind a second metal ion after substrate binding.</text>
</comment>
<evidence type="ECO:0000256" key="2">
    <source>
        <dbReference type="ARBA" id="ARBA00001946"/>
    </source>
</evidence>
<dbReference type="RefSeq" id="WP_166341753.1">
    <property type="nucleotide sequence ID" value="NZ_CP088280.1"/>
</dbReference>
<name>A0A7Z0QJK4_9BRAD</name>
<evidence type="ECO:0000259" key="17">
    <source>
        <dbReference type="PROSITE" id="PS51975"/>
    </source>
</evidence>
<dbReference type="Proteomes" id="UP000564836">
    <property type="component" value="Chromosome"/>
</dbReference>
<dbReference type="HAMAP" id="MF_00052_B">
    <property type="entry name" value="RNase_HII_B"/>
    <property type="match status" value="1"/>
</dbReference>
<evidence type="ECO:0000256" key="13">
    <source>
        <dbReference type="ARBA" id="ARBA00023211"/>
    </source>
</evidence>
<keyword evidence="10 14" id="KW-0479">Metal-binding</keyword>
<dbReference type="EC" id="3.1.26.4" evidence="6 14"/>
<comment type="similarity">
    <text evidence="5 14 16">Belongs to the RNase HII family.</text>
</comment>
<keyword evidence="11 14" id="KW-0255">Endonuclease</keyword>
<dbReference type="PROSITE" id="PS51975">
    <property type="entry name" value="RNASE_H_2"/>
    <property type="match status" value="1"/>
</dbReference>
<comment type="function">
    <text evidence="3 14 16">Endonuclease that specifically degrades the RNA of RNA-DNA hybrids.</text>
</comment>
<sequence length="280" mass="30773">MTRYSLDELRQRYVVEGRPLEASVEEILRADSRGGARAILVAIEKRRFENRSEGQRLRRMLRYETLLWDQGQDAVAGIDEAGMSPLAGPVSAAAVILKPGTRIIGIDDSKKLDANSREALAIEIKEKAASWSVAFVEVEEIDTINIYWAGILAMRRAVEGLGFTPQHLLIDAKRLKDIAIPQQPIIKGDIKSASIAAASILAKVSRDALMRTLDMRYPGYGFADHKGYPVRAHYAALTRLGACAAHRRSFGPVREVLGLPPLPPWPLASERVDALSGPEA</sequence>
<dbReference type="InterPro" id="IPR036397">
    <property type="entry name" value="RNaseH_sf"/>
</dbReference>
<dbReference type="InterPro" id="IPR001352">
    <property type="entry name" value="RNase_HII/HIII"/>
</dbReference>
<reference evidence="18" key="2">
    <citation type="submission" date="2020-06" db="EMBL/GenBank/DDBJ databases">
        <title>Whole Genome Sequence of Bradyrhizobium sp. Strain 323S2.</title>
        <authorList>
            <person name="Bromfield E.S.P."/>
        </authorList>
    </citation>
    <scope>NUCLEOTIDE SEQUENCE [LARGE SCALE GENOMIC DNA]</scope>
    <source>
        <strain evidence="18">323S2</strain>
    </source>
</reference>
<evidence type="ECO:0000256" key="7">
    <source>
        <dbReference type="ARBA" id="ARBA00019179"/>
    </source>
</evidence>
<dbReference type="CDD" id="cd07182">
    <property type="entry name" value="RNase_HII_bacteria_HII_like"/>
    <property type="match status" value="1"/>
</dbReference>
<feature type="binding site" evidence="14 15">
    <location>
        <position position="79"/>
    </location>
    <ligand>
        <name>a divalent metal cation</name>
        <dbReference type="ChEBI" id="CHEBI:60240"/>
    </ligand>
</feature>
<dbReference type="GO" id="GO:0043137">
    <property type="term" value="P:DNA replication, removal of RNA primer"/>
    <property type="evidence" value="ECO:0007669"/>
    <property type="project" value="TreeGrafter"/>
</dbReference>
<dbReference type="AlphaFoldDB" id="A0A7Z0QJK4"/>
<keyword evidence="12 14" id="KW-0378">Hydrolase</keyword>
<evidence type="ECO:0000256" key="15">
    <source>
        <dbReference type="PROSITE-ProRule" id="PRU01319"/>
    </source>
</evidence>
<evidence type="ECO:0000256" key="11">
    <source>
        <dbReference type="ARBA" id="ARBA00022759"/>
    </source>
</evidence>
<dbReference type="InterPro" id="IPR012337">
    <property type="entry name" value="RNaseH-like_sf"/>
</dbReference>
<feature type="domain" description="RNase H type-2" evidence="17">
    <location>
        <begin position="73"/>
        <end position="262"/>
    </location>
</feature>
<accession>A0A7Z0QJK4</accession>
<dbReference type="Pfam" id="PF01351">
    <property type="entry name" value="RNase_HII"/>
    <property type="match status" value="1"/>
</dbReference>
<dbReference type="FunFam" id="3.30.420.10:FF:000006">
    <property type="entry name" value="Ribonuclease HII"/>
    <property type="match status" value="1"/>
</dbReference>
<evidence type="ECO:0000256" key="5">
    <source>
        <dbReference type="ARBA" id="ARBA00007383"/>
    </source>
</evidence>
<evidence type="ECO:0000256" key="16">
    <source>
        <dbReference type="RuleBase" id="RU003515"/>
    </source>
</evidence>
<keyword evidence="13 14" id="KW-0464">Manganese</keyword>
<evidence type="ECO:0000313" key="19">
    <source>
        <dbReference type="EMBL" id="UGX98057.1"/>
    </source>
</evidence>
<comment type="catalytic activity">
    <reaction evidence="1 14 15 16">
        <text>Endonucleolytic cleavage to 5'-phosphomonoester.</text>
        <dbReference type="EC" id="3.1.26.4"/>
    </reaction>
</comment>
<evidence type="ECO:0000256" key="12">
    <source>
        <dbReference type="ARBA" id="ARBA00022801"/>
    </source>
</evidence>
<keyword evidence="8 14" id="KW-0963">Cytoplasm</keyword>
<evidence type="ECO:0000313" key="20">
    <source>
        <dbReference type="Proteomes" id="UP000564836"/>
    </source>
</evidence>
<dbReference type="PANTHER" id="PTHR10954:SF18">
    <property type="entry name" value="RIBONUCLEASE HII"/>
    <property type="match status" value="1"/>
</dbReference>
<evidence type="ECO:0000256" key="1">
    <source>
        <dbReference type="ARBA" id="ARBA00000077"/>
    </source>
</evidence>
<dbReference type="EMBL" id="JACBFH010000001">
    <property type="protein sequence ID" value="NYY95126.1"/>
    <property type="molecule type" value="Genomic_DNA"/>
</dbReference>
<reference evidence="19 20" key="3">
    <citation type="journal article" date="2022" name="Int. J. Syst. Evol. Microbiol.">
        <title>Strains of Bradyrhizobium barranii sp. nov. associated with legumes native to Canada are symbionts of soybeans and belong to different subspecies (subsp. barranii subsp. nov. and subsp. apii subsp. nov.) and symbiovars (sv. glycinearum and sv. septentrionale).</title>
        <authorList>
            <person name="Bromfield E.S.P."/>
            <person name="Cloutier S."/>
            <person name="Wasai-Hara S."/>
            <person name="Minamisawa K."/>
        </authorList>
    </citation>
    <scope>NUCLEOTIDE SEQUENCE [LARGE SCALE GENOMIC DNA]</scope>
    <source>
        <strain evidence="19 20">323S2</strain>
    </source>
</reference>
<organism evidence="18">
    <name type="scientific">Bradyrhizobium barranii subsp. barranii</name>
    <dbReference type="NCBI Taxonomy" id="2823807"/>
    <lineage>
        <taxon>Bacteria</taxon>
        <taxon>Pseudomonadati</taxon>
        <taxon>Pseudomonadota</taxon>
        <taxon>Alphaproteobacteria</taxon>
        <taxon>Hyphomicrobiales</taxon>
        <taxon>Nitrobacteraceae</taxon>
        <taxon>Bradyrhizobium</taxon>
        <taxon>Bradyrhizobium barranii</taxon>
    </lineage>
</organism>
<protein>
    <recommendedName>
        <fullName evidence="7 14">Ribonuclease HII</fullName>
        <shortName evidence="14">RNase HII</shortName>
        <ecNumber evidence="6 14">3.1.26.4</ecNumber>
    </recommendedName>
</protein>
<dbReference type="SUPFAM" id="SSF53098">
    <property type="entry name" value="Ribonuclease H-like"/>
    <property type="match status" value="1"/>
</dbReference>
<dbReference type="NCBIfam" id="NF000594">
    <property type="entry name" value="PRK00015.1-1"/>
    <property type="match status" value="1"/>
</dbReference>
<proteinExistence type="inferred from homology"/>
<dbReference type="GO" id="GO:0004523">
    <property type="term" value="F:RNA-DNA hybrid ribonuclease activity"/>
    <property type="evidence" value="ECO:0007669"/>
    <property type="project" value="UniProtKB-UniRule"/>
</dbReference>
<feature type="binding site" evidence="14 15">
    <location>
        <position position="171"/>
    </location>
    <ligand>
        <name>a divalent metal cation</name>
        <dbReference type="ChEBI" id="CHEBI:60240"/>
    </ligand>
</feature>
<dbReference type="Gene3D" id="3.30.420.10">
    <property type="entry name" value="Ribonuclease H-like superfamily/Ribonuclease H"/>
    <property type="match status" value="1"/>
</dbReference>
<dbReference type="GO" id="GO:0006298">
    <property type="term" value="P:mismatch repair"/>
    <property type="evidence" value="ECO:0007669"/>
    <property type="project" value="TreeGrafter"/>
</dbReference>